<organism evidence="2 3">
    <name type="scientific">Aphanomyces euteiches</name>
    <dbReference type="NCBI Taxonomy" id="100861"/>
    <lineage>
        <taxon>Eukaryota</taxon>
        <taxon>Sar</taxon>
        <taxon>Stramenopiles</taxon>
        <taxon>Oomycota</taxon>
        <taxon>Saprolegniomycetes</taxon>
        <taxon>Saprolegniales</taxon>
        <taxon>Verrucalvaceae</taxon>
        <taxon>Aphanomyces</taxon>
    </lineage>
</organism>
<comment type="caution">
    <text evidence="2">The sequence shown here is derived from an EMBL/GenBank/DDBJ whole genome shotgun (WGS) entry which is preliminary data.</text>
</comment>
<evidence type="ECO:0000259" key="1">
    <source>
        <dbReference type="Pfam" id="PF13358"/>
    </source>
</evidence>
<feature type="domain" description="Tc1-like transposase DDE" evidence="1">
    <location>
        <begin position="19"/>
        <end position="81"/>
    </location>
</feature>
<dbReference type="Gene3D" id="3.30.420.10">
    <property type="entry name" value="Ribonuclease H-like superfamily/Ribonuclease H"/>
    <property type="match status" value="1"/>
</dbReference>
<dbReference type="InterPro" id="IPR038717">
    <property type="entry name" value="Tc1-like_DDE_dom"/>
</dbReference>
<dbReference type="VEuPathDB" id="FungiDB:AeMF1_002000"/>
<accession>A0A6G0X2M4</accession>
<dbReference type="InterPro" id="IPR036397">
    <property type="entry name" value="RNaseH_sf"/>
</dbReference>
<dbReference type="GO" id="GO:0003676">
    <property type="term" value="F:nucleic acid binding"/>
    <property type="evidence" value="ECO:0007669"/>
    <property type="project" value="InterPro"/>
</dbReference>
<dbReference type="EMBL" id="VJMJ01000117">
    <property type="protein sequence ID" value="KAF0734162.1"/>
    <property type="molecule type" value="Genomic_DNA"/>
</dbReference>
<proteinExistence type="predicted"/>
<name>A0A6G0X2M4_9STRA</name>
<evidence type="ECO:0000313" key="3">
    <source>
        <dbReference type="Proteomes" id="UP000481153"/>
    </source>
</evidence>
<gene>
    <name evidence="2" type="ORF">Ae201684_009030</name>
</gene>
<sequence>MAQNAAYIEEIYQAVKAGQSYQRHYEGKMIVIVLDNAPAHSQSELRCVPHEDMCLLRLGPYSPMLNPIESCFSVLKASIKRFLALCTEDMFDRGNFNTYLEARMSLLEEAAVHSMTAITQPLVVREALFCQRNLDKALRLEDMQYGA</sequence>
<dbReference type="AlphaFoldDB" id="A0A6G0X2M4"/>
<reference evidence="2 3" key="1">
    <citation type="submission" date="2019-07" db="EMBL/GenBank/DDBJ databases">
        <title>Genomics analysis of Aphanomyces spp. identifies a new class of oomycete effector associated with host adaptation.</title>
        <authorList>
            <person name="Gaulin E."/>
        </authorList>
    </citation>
    <scope>NUCLEOTIDE SEQUENCE [LARGE SCALE GENOMIC DNA]</scope>
    <source>
        <strain evidence="2 3">ATCC 201684</strain>
    </source>
</reference>
<evidence type="ECO:0000313" key="2">
    <source>
        <dbReference type="EMBL" id="KAF0734162.1"/>
    </source>
</evidence>
<protein>
    <recommendedName>
        <fullName evidence="1">Tc1-like transposase DDE domain-containing protein</fullName>
    </recommendedName>
</protein>
<dbReference type="Pfam" id="PF13358">
    <property type="entry name" value="DDE_3"/>
    <property type="match status" value="1"/>
</dbReference>
<keyword evidence="3" id="KW-1185">Reference proteome</keyword>
<dbReference type="Proteomes" id="UP000481153">
    <property type="component" value="Unassembled WGS sequence"/>
</dbReference>